<name>X1EHU8_9ZZZZ</name>
<gene>
    <name evidence="1" type="ORF">S01H4_53046</name>
</gene>
<organism evidence="1">
    <name type="scientific">marine sediment metagenome</name>
    <dbReference type="NCBI Taxonomy" id="412755"/>
    <lineage>
        <taxon>unclassified sequences</taxon>
        <taxon>metagenomes</taxon>
        <taxon>ecological metagenomes</taxon>
    </lineage>
</organism>
<accession>X1EHU8</accession>
<protein>
    <submittedName>
        <fullName evidence="1">Uncharacterized protein</fullName>
    </submittedName>
</protein>
<evidence type="ECO:0000313" key="1">
    <source>
        <dbReference type="EMBL" id="GAH16689.1"/>
    </source>
</evidence>
<sequence length="263" mass="28011">MPYIPPMTTVQTVQVVKSPALSPMVPLPPIGGLPTVISPHTQNLTSPGTIDYERHSQPELLVLVQNFYGIQLDPNMKKADIINWVRVKEAMGHRVPQVPNQVQVVTVPTGVLPQMPIVTPTAIPVVTNPFMALTPLPIGLTSPRSPIPLTLTPVVAVQSPLSPRAGNTFPAITTPLPPLPGINMQIKPVCHLKFRFPFEGGNVGTQGTNIAVNIPLQAGDREDINNTSPNVQIPPIAVVNVPLSPPIEVVLPPATANIVSPMG</sequence>
<dbReference type="EMBL" id="BART01030367">
    <property type="protein sequence ID" value="GAH16689.1"/>
    <property type="molecule type" value="Genomic_DNA"/>
</dbReference>
<comment type="caution">
    <text evidence="1">The sequence shown here is derived from an EMBL/GenBank/DDBJ whole genome shotgun (WGS) entry which is preliminary data.</text>
</comment>
<proteinExistence type="predicted"/>
<dbReference type="AlphaFoldDB" id="X1EHU8"/>
<reference evidence="1" key="1">
    <citation type="journal article" date="2014" name="Front. Microbiol.">
        <title>High frequency of phylogenetically diverse reductive dehalogenase-homologous genes in deep subseafloor sedimentary metagenomes.</title>
        <authorList>
            <person name="Kawai M."/>
            <person name="Futagami T."/>
            <person name="Toyoda A."/>
            <person name="Takaki Y."/>
            <person name="Nishi S."/>
            <person name="Hori S."/>
            <person name="Arai W."/>
            <person name="Tsubouchi T."/>
            <person name="Morono Y."/>
            <person name="Uchiyama I."/>
            <person name="Ito T."/>
            <person name="Fujiyama A."/>
            <person name="Inagaki F."/>
            <person name="Takami H."/>
        </authorList>
    </citation>
    <scope>NUCLEOTIDE SEQUENCE</scope>
    <source>
        <strain evidence="1">Expedition CK06-06</strain>
    </source>
</reference>
<feature type="non-terminal residue" evidence="1">
    <location>
        <position position="263"/>
    </location>
</feature>